<proteinExistence type="predicted"/>
<comment type="caution">
    <text evidence="1">The sequence shown here is derived from an EMBL/GenBank/DDBJ whole genome shotgun (WGS) entry which is preliminary data.</text>
</comment>
<reference evidence="1 2" key="1">
    <citation type="submission" date="2019-04" db="EMBL/GenBank/DDBJ databases">
        <title>Annotation for the trematode Fasciola gigantica.</title>
        <authorList>
            <person name="Choi Y.-J."/>
        </authorList>
    </citation>
    <scope>NUCLEOTIDE SEQUENCE [LARGE SCALE GENOMIC DNA]</scope>
    <source>
        <strain evidence="1">Uganda_cow_1</strain>
    </source>
</reference>
<dbReference type="Proteomes" id="UP000316759">
    <property type="component" value="Unassembled WGS sequence"/>
</dbReference>
<protein>
    <submittedName>
        <fullName evidence="1">Uncharacterized protein</fullName>
    </submittedName>
</protein>
<evidence type="ECO:0000313" key="2">
    <source>
        <dbReference type="Proteomes" id="UP000316759"/>
    </source>
</evidence>
<name>A0A504Y6Z6_FASGI</name>
<organism evidence="1 2">
    <name type="scientific">Fasciola gigantica</name>
    <name type="common">Giant liver fluke</name>
    <dbReference type="NCBI Taxonomy" id="46835"/>
    <lineage>
        <taxon>Eukaryota</taxon>
        <taxon>Metazoa</taxon>
        <taxon>Spiralia</taxon>
        <taxon>Lophotrochozoa</taxon>
        <taxon>Platyhelminthes</taxon>
        <taxon>Trematoda</taxon>
        <taxon>Digenea</taxon>
        <taxon>Plagiorchiida</taxon>
        <taxon>Echinostomata</taxon>
        <taxon>Echinostomatoidea</taxon>
        <taxon>Fasciolidae</taxon>
        <taxon>Fasciola</taxon>
    </lineage>
</organism>
<dbReference type="OrthoDB" id="10068075at2759"/>
<sequence length="69" mass="7684">MLDSEVSESCCLVSKAALHHLGYSSNWNALDTLKSVVLCLPVELRGRRAVKAERIYELDRQATFEGTSD</sequence>
<accession>A0A504Y6Z6</accession>
<evidence type="ECO:0000313" key="1">
    <source>
        <dbReference type="EMBL" id="TPP55899.1"/>
    </source>
</evidence>
<gene>
    <name evidence="1" type="ORF">FGIG_10775</name>
</gene>
<dbReference type="EMBL" id="SUNJ01015241">
    <property type="protein sequence ID" value="TPP55899.1"/>
    <property type="molecule type" value="Genomic_DNA"/>
</dbReference>
<keyword evidence="2" id="KW-1185">Reference proteome</keyword>
<dbReference type="AlphaFoldDB" id="A0A504Y6Z6"/>